<protein>
    <submittedName>
        <fullName evidence="2">Uncharacterized protein</fullName>
    </submittedName>
</protein>
<evidence type="ECO:0000313" key="2">
    <source>
        <dbReference type="EMBL" id="KAG9441286.1"/>
    </source>
</evidence>
<evidence type="ECO:0000313" key="3">
    <source>
        <dbReference type="Proteomes" id="UP000825729"/>
    </source>
</evidence>
<organism evidence="2 3">
    <name type="scientific">Aristolochia fimbriata</name>
    <name type="common">White veined hardy Dutchman's pipe vine</name>
    <dbReference type="NCBI Taxonomy" id="158543"/>
    <lineage>
        <taxon>Eukaryota</taxon>
        <taxon>Viridiplantae</taxon>
        <taxon>Streptophyta</taxon>
        <taxon>Embryophyta</taxon>
        <taxon>Tracheophyta</taxon>
        <taxon>Spermatophyta</taxon>
        <taxon>Magnoliopsida</taxon>
        <taxon>Magnoliidae</taxon>
        <taxon>Piperales</taxon>
        <taxon>Aristolochiaceae</taxon>
        <taxon>Aristolochia</taxon>
    </lineage>
</organism>
<dbReference type="InterPro" id="IPR021641">
    <property type="entry name" value="DUF3245"/>
</dbReference>
<sequence>MPWPSDSLSPKLSYSVGIRRHPLPPLISRLLGWKSIYSIPKHLRSRVTYCLGFEEIGERLSVPFLLKSMGEQAPSKAYPQLVKLDKALKLAESWVNNMTGSTTDELNEVEFESRPARLGLGAKFVPQSKVASSLDPVGKKLLAKFSANKKRSANNQEESNPVEGRDGDSEEDELESRAKSFTKKRAMPPPTSLRVLAALPACFCESSHLSYILALMDVKSST</sequence>
<dbReference type="AlphaFoldDB" id="A0AAV7E0D7"/>
<keyword evidence="3" id="KW-1185">Reference proteome</keyword>
<dbReference type="Proteomes" id="UP000825729">
    <property type="component" value="Unassembled WGS sequence"/>
</dbReference>
<dbReference type="Pfam" id="PF11595">
    <property type="entry name" value="DUF3245"/>
    <property type="match status" value="1"/>
</dbReference>
<gene>
    <name evidence="2" type="ORF">H6P81_017140</name>
</gene>
<feature type="region of interest" description="Disordered" evidence="1">
    <location>
        <begin position="148"/>
        <end position="189"/>
    </location>
</feature>
<comment type="caution">
    <text evidence="2">The sequence shown here is derived from an EMBL/GenBank/DDBJ whole genome shotgun (WGS) entry which is preliminary data.</text>
</comment>
<evidence type="ECO:0000256" key="1">
    <source>
        <dbReference type="SAM" id="MobiDB-lite"/>
    </source>
</evidence>
<dbReference type="EMBL" id="JAINDJ010000007">
    <property type="protein sequence ID" value="KAG9441286.1"/>
    <property type="molecule type" value="Genomic_DNA"/>
</dbReference>
<accession>A0AAV7E0D7</accession>
<name>A0AAV7E0D7_ARIFI</name>
<reference evidence="2 3" key="1">
    <citation type="submission" date="2021-07" db="EMBL/GenBank/DDBJ databases">
        <title>The Aristolochia fimbriata genome: insights into angiosperm evolution, floral development and chemical biosynthesis.</title>
        <authorList>
            <person name="Jiao Y."/>
        </authorList>
    </citation>
    <scope>NUCLEOTIDE SEQUENCE [LARGE SCALE GENOMIC DNA]</scope>
    <source>
        <strain evidence="2">IBCAS-2021</strain>
        <tissue evidence="2">Leaf</tissue>
    </source>
</reference>
<dbReference type="PANTHER" id="PTHR35741">
    <property type="entry name" value="FACTOR CWC22-LIKE PROTEIN, PUTATIVE (DUF3245)-RELATED"/>
    <property type="match status" value="1"/>
</dbReference>
<proteinExistence type="predicted"/>
<dbReference type="PANTHER" id="PTHR35741:SF1">
    <property type="entry name" value="FACTOR CWC22-LIKE PROTEIN, PUTATIVE (DUF3245)-RELATED"/>
    <property type="match status" value="1"/>
</dbReference>